<dbReference type="Pfam" id="PF00188">
    <property type="entry name" value="CAP"/>
    <property type="match status" value="1"/>
</dbReference>
<evidence type="ECO:0000313" key="5">
    <source>
        <dbReference type="Proteomes" id="UP000192223"/>
    </source>
</evidence>
<feature type="domain" description="SCP" evidence="4">
    <location>
        <begin position="73"/>
        <end position="225"/>
    </location>
</feature>
<dbReference type="InParanoid" id="A0A1W4WQM8"/>
<dbReference type="RefSeq" id="XP_018322782.1">
    <property type="nucleotide sequence ID" value="XM_018467280.1"/>
</dbReference>
<dbReference type="Proteomes" id="UP000192223">
    <property type="component" value="Unplaced"/>
</dbReference>
<reference evidence="6" key="1">
    <citation type="submission" date="2025-08" db="UniProtKB">
        <authorList>
            <consortium name="RefSeq"/>
        </authorList>
    </citation>
    <scope>IDENTIFICATION</scope>
    <source>
        <tissue evidence="6">Entire body</tissue>
    </source>
</reference>
<dbReference type="InterPro" id="IPR035940">
    <property type="entry name" value="CAP_sf"/>
</dbReference>
<evidence type="ECO:0000256" key="1">
    <source>
        <dbReference type="ARBA" id="ARBA00004613"/>
    </source>
</evidence>
<keyword evidence="5" id="KW-1185">Reference proteome</keyword>
<dbReference type="OrthoDB" id="414826at2759"/>
<feature type="signal peptide" evidence="3">
    <location>
        <begin position="1"/>
        <end position="21"/>
    </location>
</feature>
<dbReference type="STRING" id="224129.A0A1W4WQM8"/>
<evidence type="ECO:0000313" key="6">
    <source>
        <dbReference type="RefSeq" id="XP_018322782.1"/>
    </source>
</evidence>
<dbReference type="KEGG" id="apln:108735345"/>
<dbReference type="PROSITE" id="PS01010">
    <property type="entry name" value="CRISP_2"/>
    <property type="match status" value="1"/>
</dbReference>
<dbReference type="InterPro" id="IPR014044">
    <property type="entry name" value="CAP_dom"/>
</dbReference>
<accession>A0A1W4WQM8</accession>
<proteinExistence type="predicted"/>
<dbReference type="CDD" id="cd05380">
    <property type="entry name" value="CAP_euk"/>
    <property type="match status" value="1"/>
</dbReference>
<evidence type="ECO:0000256" key="3">
    <source>
        <dbReference type="SAM" id="SignalP"/>
    </source>
</evidence>
<name>A0A1W4WQM8_AGRPL</name>
<feature type="chain" id="PRO_5010695343" evidence="3">
    <location>
        <begin position="22"/>
        <end position="289"/>
    </location>
</feature>
<dbReference type="InterPro" id="IPR002413">
    <property type="entry name" value="V5_allergen-like"/>
</dbReference>
<dbReference type="GO" id="GO:0005576">
    <property type="term" value="C:extracellular region"/>
    <property type="evidence" value="ECO:0007669"/>
    <property type="project" value="UniProtKB-SubCell"/>
</dbReference>
<dbReference type="Gene3D" id="3.40.33.10">
    <property type="entry name" value="CAP"/>
    <property type="match status" value="1"/>
</dbReference>
<keyword evidence="2" id="KW-0964">Secreted</keyword>
<dbReference type="InterPro" id="IPR001283">
    <property type="entry name" value="CRISP-related"/>
</dbReference>
<dbReference type="PRINTS" id="PR00838">
    <property type="entry name" value="V5ALLERGEN"/>
</dbReference>
<dbReference type="InterPro" id="IPR018244">
    <property type="entry name" value="Allrgn_V5/Tpx1_CS"/>
</dbReference>
<organism evidence="5 6">
    <name type="scientific">Agrilus planipennis</name>
    <name type="common">Emerald ash borer</name>
    <name type="synonym">Agrilus marcopoli</name>
    <dbReference type="NCBI Taxonomy" id="224129"/>
    <lineage>
        <taxon>Eukaryota</taxon>
        <taxon>Metazoa</taxon>
        <taxon>Ecdysozoa</taxon>
        <taxon>Arthropoda</taxon>
        <taxon>Hexapoda</taxon>
        <taxon>Insecta</taxon>
        <taxon>Pterygota</taxon>
        <taxon>Neoptera</taxon>
        <taxon>Endopterygota</taxon>
        <taxon>Coleoptera</taxon>
        <taxon>Polyphaga</taxon>
        <taxon>Elateriformia</taxon>
        <taxon>Buprestoidea</taxon>
        <taxon>Buprestidae</taxon>
        <taxon>Agrilinae</taxon>
        <taxon>Agrilus</taxon>
    </lineage>
</organism>
<dbReference type="SUPFAM" id="SSF55797">
    <property type="entry name" value="PR-1-like"/>
    <property type="match status" value="1"/>
</dbReference>
<dbReference type="GeneID" id="108735345"/>
<dbReference type="PRINTS" id="PR00837">
    <property type="entry name" value="V5TPXLIKE"/>
</dbReference>
<dbReference type="SMART" id="SM00198">
    <property type="entry name" value="SCP"/>
    <property type="match status" value="1"/>
</dbReference>
<evidence type="ECO:0000256" key="2">
    <source>
        <dbReference type="ARBA" id="ARBA00022525"/>
    </source>
</evidence>
<comment type="subcellular location">
    <subcellularLocation>
        <location evidence="1">Secreted</location>
    </subcellularLocation>
</comment>
<gene>
    <name evidence="6" type="primary">LOC108735345</name>
</gene>
<evidence type="ECO:0000259" key="4">
    <source>
        <dbReference type="SMART" id="SM00198"/>
    </source>
</evidence>
<dbReference type="AlphaFoldDB" id="A0A1W4WQM8"/>
<dbReference type="PANTHER" id="PTHR10334">
    <property type="entry name" value="CYSTEINE-RICH SECRETORY PROTEIN-RELATED"/>
    <property type="match status" value="1"/>
</dbReference>
<keyword evidence="3" id="KW-0732">Signal</keyword>
<protein>
    <submittedName>
        <fullName evidence="6">Venom allergen 3-like</fullName>
    </submittedName>
</protein>
<sequence>MCQYFLYKLLLLSFALQSFSANNNSNTINVTNYCSYNLKFCNDKSIHTACKYRPCEPGPACGELYQPQPMDKLMRAFVLDLHNRIRSSLALGEDKRIIGTIANMNILTYDFELEYIAECWVNRCFENHLKPHDECRKTYLFPSNTGQNLCHLIQPKFSDGYMRNGEIERCIDFTFFSGDRTIGHFTQLVWADAIHVGCARVKYGSGSFAQFLFCCNYGPMGNIVGKSVYKIGKPCSKCKRRNRCDDKYEGLCDVTNHILDSSSSRYSTFHKLTLITFSIATNFLISLFI</sequence>